<dbReference type="RefSeq" id="WP_144402527.1">
    <property type="nucleotide sequence ID" value="NZ_LN794158.1"/>
</dbReference>
<keyword evidence="3" id="KW-1185">Reference proteome</keyword>
<dbReference type="AlphaFoldDB" id="A0A0B7IXZ6"/>
<evidence type="ECO:0008006" key="4">
    <source>
        <dbReference type="Google" id="ProtNLM"/>
    </source>
</evidence>
<organism evidence="2 3">
    <name type="scientific">Candidatus Methylopumilus turicensis</name>
    <dbReference type="NCBI Taxonomy" id="1581680"/>
    <lineage>
        <taxon>Bacteria</taxon>
        <taxon>Pseudomonadati</taxon>
        <taxon>Pseudomonadota</taxon>
        <taxon>Betaproteobacteria</taxon>
        <taxon>Nitrosomonadales</taxon>
        <taxon>Methylophilaceae</taxon>
        <taxon>Candidatus Methylopumilus</taxon>
    </lineage>
</organism>
<name>A0A0B7IXZ6_9PROT</name>
<dbReference type="KEGG" id="mbac:BN1209_0343"/>
<protein>
    <recommendedName>
        <fullName evidence="4">Lipoprotein</fullName>
    </recommendedName>
</protein>
<feature type="signal peptide" evidence="1">
    <location>
        <begin position="1"/>
        <end position="18"/>
    </location>
</feature>
<dbReference type="EMBL" id="LN794158">
    <property type="protein sequence ID" value="CEN55395.1"/>
    <property type="molecule type" value="Genomic_DNA"/>
</dbReference>
<sequence>MKILILLLGTFLAADAQAEAGLPSFDQGTTYEEVKKGLIAHQWKPIPNLKISNSSLYAQELYAQGMLEVVDCVSMELDGCWFYYAKNKQKLEVRTITRQLRVEKIRRIQNP</sequence>
<keyword evidence="1" id="KW-0732">Signal</keyword>
<accession>A0A0B7IXZ6</accession>
<dbReference type="OrthoDB" id="8537775at2"/>
<proteinExistence type="predicted"/>
<dbReference type="HOGENOM" id="CLU_2155340_0_0_4"/>
<dbReference type="Proteomes" id="UP000056322">
    <property type="component" value="Chromosome 1"/>
</dbReference>
<evidence type="ECO:0000313" key="3">
    <source>
        <dbReference type="Proteomes" id="UP000056322"/>
    </source>
</evidence>
<reference evidence="3" key="1">
    <citation type="submission" date="2014-12" db="EMBL/GenBank/DDBJ databases">
        <authorList>
            <person name="Salcher M.M."/>
        </authorList>
    </citation>
    <scope>NUCLEOTIDE SEQUENCE [LARGE SCALE GENOMIC DNA]</scope>
    <source>
        <strain evidence="3">MMS-10A-171</strain>
    </source>
</reference>
<evidence type="ECO:0000313" key="2">
    <source>
        <dbReference type="EMBL" id="CEN55395.1"/>
    </source>
</evidence>
<feature type="chain" id="PRO_5002130513" description="Lipoprotein" evidence="1">
    <location>
        <begin position="19"/>
        <end position="111"/>
    </location>
</feature>
<evidence type="ECO:0000256" key="1">
    <source>
        <dbReference type="SAM" id="SignalP"/>
    </source>
</evidence>
<gene>
    <name evidence="2" type="ORF">BN1209_0343</name>
</gene>